<evidence type="ECO:0000313" key="3">
    <source>
        <dbReference type="Proteomes" id="UP001152888"/>
    </source>
</evidence>
<sequence length="105" mass="12245">VFLTHKSFIYIYIYIIYFCTSRFVFFCPISTYQLRERQLFDPRVAIGLLIHNTTFCRVPFKLRERQLFDVSQYRVSSTSHRSLAIAADTDGSCCVEVAPDMDGID</sequence>
<protein>
    <submittedName>
        <fullName evidence="2">Uncharacterized protein</fullName>
    </submittedName>
</protein>
<organism evidence="2 3">
    <name type="scientific">Acanthoscelides obtectus</name>
    <name type="common">Bean weevil</name>
    <name type="synonym">Bruchus obtectus</name>
    <dbReference type="NCBI Taxonomy" id="200917"/>
    <lineage>
        <taxon>Eukaryota</taxon>
        <taxon>Metazoa</taxon>
        <taxon>Ecdysozoa</taxon>
        <taxon>Arthropoda</taxon>
        <taxon>Hexapoda</taxon>
        <taxon>Insecta</taxon>
        <taxon>Pterygota</taxon>
        <taxon>Neoptera</taxon>
        <taxon>Endopterygota</taxon>
        <taxon>Coleoptera</taxon>
        <taxon>Polyphaga</taxon>
        <taxon>Cucujiformia</taxon>
        <taxon>Chrysomeloidea</taxon>
        <taxon>Chrysomelidae</taxon>
        <taxon>Bruchinae</taxon>
        <taxon>Bruchini</taxon>
        <taxon>Acanthoscelides</taxon>
    </lineage>
</organism>
<evidence type="ECO:0000313" key="2">
    <source>
        <dbReference type="EMBL" id="CAH1982206.1"/>
    </source>
</evidence>
<comment type="caution">
    <text evidence="2">The sequence shown here is derived from an EMBL/GenBank/DDBJ whole genome shotgun (WGS) entry which is preliminary data.</text>
</comment>
<name>A0A9P0KUS6_ACAOB</name>
<feature type="transmembrane region" description="Helical" evidence="1">
    <location>
        <begin position="12"/>
        <end position="34"/>
    </location>
</feature>
<dbReference type="Proteomes" id="UP001152888">
    <property type="component" value="Unassembled WGS sequence"/>
</dbReference>
<reference evidence="2" key="1">
    <citation type="submission" date="2022-03" db="EMBL/GenBank/DDBJ databases">
        <authorList>
            <person name="Sayadi A."/>
        </authorList>
    </citation>
    <scope>NUCLEOTIDE SEQUENCE</scope>
</reference>
<dbReference type="EMBL" id="CAKOFQ010006917">
    <property type="protein sequence ID" value="CAH1982206.1"/>
    <property type="molecule type" value="Genomic_DNA"/>
</dbReference>
<keyword evidence="1" id="KW-0472">Membrane</keyword>
<proteinExistence type="predicted"/>
<keyword evidence="1" id="KW-1133">Transmembrane helix</keyword>
<keyword evidence="3" id="KW-1185">Reference proteome</keyword>
<keyword evidence="1" id="KW-0812">Transmembrane</keyword>
<evidence type="ECO:0000256" key="1">
    <source>
        <dbReference type="SAM" id="Phobius"/>
    </source>
</evidence>
<gene>
    <name evidence="2" type="ORF">ACAOBT_LOCUS14883</name>
</gene>
<feature type="non-terminal residue" evidence="2">
    <location>
        <position position="105"/>
    </location>
</feature>
<accession>A0A9P0KUS6</accession>
<dbReference type="AlphaFoldDB" id="A0A9P0KUS6"/>